<comment type="caution">
    <text evidence="3">The sequence shown here is derived from an EMBL/GenBank/DDBJ whole genome shotgun (WGS) entry which is preliminary data.</text>
</comment>
<evidence type="ECO:0000256" key="1">
    <source>
        <dbReference type="SAM" id="MobiDB-lite"/>
    </source>
</evidence>
<protein>
    <submittedName>
        <fullName evidence="3">Helix-turn-helix domain-containing protein</fullName>
    </submittedName>
</protein>
<organism evidence="3 4">
    <name type="scientific">Actinoplanes subglobosus</name>
    <dbReference type="NCBI Taxonomy" id="1547892"/>
    <lineage>
        <taxon>Bacteria</taxon>
        <taxon>Bacillati</taxon>
        <taxon>Actinomycetota</taxon>
        <taxon>Actinomycetes</taxon>
        <taxon>Micromonosporales</taxon>
        <taxon>Micromonosporaceae</taxon>
        <taxon>Actinoplanes</taxon>
    </lineage>
</organism>
<reference evidence="4" key="1">
    <citation type="journal article" date="2019" name="Int. J. Syst. Evol. Microbiol.">
        <title>The Global Catalogue of Microorganisms (GCM) 10K type strain sequencing project: providing services to taxonomists for standard genome sequencing and annotation.</title>
        <authorList>
            <consortium name="The Broad Institute Genomics Platform"/>
            <consortium name="The Broad Institute Genome Sequencing Center for Infectious Disease"/>
            <person name="Wu L."/>
            <person name="Ma J."/>
        </authorList>
    </citation>
    <scope>NUCLEOTIDE SEQUENCE [LARGE SCALE GENOMIC DNA]</scope>
    <source>
        <strain evidence="4">TBRC 5832</strain>
    </source>
</reference>
<accession>A0ABV8IU49</accession>
<keyword evidence="2" id="KW-1133">Transmembrane helix</keyword>
<dbReference type="SUPFAM" id="SSF47413">
    <property type="entry name" value="lambda repressor-like DNA-binding domains"/>
    <property type="match status" value="1"/>
</dbReference>
<evidence type="ECO:0000313" key="3">
    <source>
        <dbReference type="EMBL" id="MFC4066806.1"/>
    </source>
</evidence>
<feature type="transmembrane region" description="Helical" evidence="2">
    <location>
        <begin position="301"/>
        <end position="321"/>
    </location>
</feature>
<proteinExistence type="predicted"/>
<dbReference type="Proteomes" id="UP001595867">
    <property type="component" value="Unassembled WGS sequence"/>
</dbReference>
<feature type="region of interest" description="Disordered" evidence="1">
    <location>
        <begin position="89"/>
        <end position="113"/>
    </location>
</feature>
<keyword evidence="2" id="KW-0472">Membrane</keyword>
<dbReference type="InterPro" id="IPR010982">
    <property type="entry name" value="Lambda_DNA-bd_dom_sf"/>
</dbReference>
<evidence type="ECO:0000256" key="2">
    <source>
        <dbReference type="SAM" id="Phobius"/>
    </source>
</evidence>
<keyword evidence="2" id="KW-0812">Transmembrane</keyword>
<keyword evidence="4" id="KW-1185">Reference proteome</keyword>
<evidence type="ECO:0000313" key="4">
    <source>
        <dbReference type="Proteomes" id="UP001595867"/>
    </source>
</evidence>
<dbReference type="Pfam" id="PF13560">
    <property type="entry name" value="HTH_31"/>
    <property type="match status" value="1"/>
</dbReference>
<dbReference type="RefSeq" id="WP_378067777.1">
    <property type="nucleotide sequence ID" value="NZ_JBHSBL010000016.1"/>
</dbReference>
<name>A0ABV8IU49_9ACTN</name>
<sequence length="323" mass="35151">MPKRIREPADPDSGPIAAFGFQLRTLRQQAQRTYTSIAETSYFSKSAIHTVDQGHQLPTEATLKAFVTACGDDPRPWLQHRDQLAADLAASRQETPDKRSPRDQGLPAPDSATVNTAAEFNDGLKRLREWCGLTYRQIADASPPGARVAPSTLHGAVTRATLPRRTLVVGFLHAIGLPEPDCDAWLHAWQAIEDGKPVPPPRKPALPTVRDVLGTPPADAIASHPWGEHPPARLVIRSSPIPEHPELGGLAPIRIPDNDVVPAYLLPSEEIRDWTFQDGTWKSIENHQPAGMTSRARFPGWVLAIAIAILCSTATLIAIAATQ</sequence>
<dbReference type="EMBL" id="JBHSBL010000016">
    <property type="protein sequence ID" value="MFC4066806.1"/>
    <property type="molecule type" value="Genomic_DNA"/>
</dbReference>
<gene>
    <name evidence="3" type="ORF">ACFO0C_17850</name>
</gene>